<dbReference type="SUPFAM" id="SSF47413">
    <property type="entry name" value="lambda repressor-like DNA-binding domains"/>
    <property type="match status" value="1"/>
</dbReference>
<gene>
    <name evidence="2" type="ORF">CHX27_02705</name>
</gene>
<dbReference type="Proteomes" id="UP000216035">
    <property type="component" value="Unassembled WGS sequence"/>
</dbReference>
<dbReference type="OrthoDB" id="770730at2"/>
<reference evidence="2 3" key="1">
    <citation type="submission" date="2017-07" db="EMBL/GenBank/DDBJ databases">
        <title>Flavobacterium cyanobacteriorum sp. nov., isolated from cyanobacterial aggregates in a eutrophic lake.</title>
        <authorList>
            <person name="Cai H."/>
        </authorList>
    </citation>
    <scope>NUCLEOTIDE SEQUENCE [LARGE SCALE GENOMIC DNA]</scope>
    <source>
        <strain evidence="2 3">TH167</strain>
    </source>
</reference>
<protein>
    <recommendedName>
        <fullName evidence="1">HTH cro/C1-type domain-containing protein</fullName>
    </recommendedName>
</protein>
<name>A0A256A2C1_9FLAO</name>
<dbReference type="Gene3D" id="1.10.260.40">
    <property type="entry name" value="lambda repressor-like DNA-binding domains"/>
    <property type="match status" value="1"/>
</dbReference>
<dbReference type="Pfam" id="PF01381">
    <property type="entry name" value="HTH_3"/>
    <property type="match status" value="1"/>
</dbReference>
<comment type="caution">
    <text evidence="2">The sequence shown here is derived from an EMBL/GenBank/DDBJ whole genome shotgun (WGS) entry which is preliminary data.</text>
</comment>
<dbReference type="SMART" id="SM00530">
    <property type="entry name" value="HTH_XRE"/>
    <property type="match status" value="1"/>
</dbReference>
<dbReference type="RefSeq" id="WP_094485229.1">
    <property type="nucleotide sequence ID" value="NZ_NOXX01000138.1"/>
</dbReference>
<dbReference type="CDD" id="cd00093">
    <property type="entry name" value="HTH_XRE"/>
    <property type="match status" value="1"/>
</dbReference>
<dbReference type="InterPro" id="IPR010982">
    <property type="entry name" value="Lambda_DNA-bd_dom_sf"/>
</dbReference>
<sequence length="152" mass="17028">MNKVTKARKYNSSKLNELLDEVTPLEMEQTKNKMQLAARIEDLMRAKGWNKSQFADKVGKHPSEITKWLSGTQNFTVDVLTEIASKLGVELASLLGKQQVQVVYRKEIVVKSVAAPTGIKLTTPFKHGIDVFGTCFYTSQVVKSAYSQLYQA</sequence>
<evidence type="ECO:0000259" key="1">
    <source>
        <dbReference type="PROSITE" id="PS50943"/>
    </source>
</evidence>
<organism evidence="2 3">
    <name type="scientific">Flavobacterium aurantiibacter</name>
    <dbReference type="NCBI Taxonomy" id="2023067"/>
    <lineage>
        <taxon>Bacteria</taxon>
        <taxon>Pseudomonadati</taxon>
        <taxon>Bacteroidota</taxon>
        <taxon>Flavobacteriia</taxon>
        <taxon>Flavobacteriales</taxon>
        <taxon>Flavobacteriaceae</taxon>
        <taxon>Flavobacterium</taxon>
    </lineage>
</organism>
<dbReference type="AlphaFoldDB" id="A0A256A2C1"/>
<dbReference type="GO" id="GO:0003677">
    <property type="term" value="F:DNA binding"/>
    <property type="evidence" value="ECO:0007669"/>
    <property type="project" value="InterPro"/>
</dbReference>
<proteinExistence type="predicted"/>
<dbReference type="PROSITE" id="PS50943">
    <property type="entry name" value="HTH_CROC1"/>
    <property type="match status" value="1"/>
</dbReference>
<feature type="domain" description="HTH cro/C1-type" evidence="1">
    <location>
        <begin position="40"/>
        <end position="94"/>
    </location>
</feature>
<evidence type="ECO:0000313" key="2">
    <source>
        <dbReference type="EMBL" id="OYQ47908.1"/>
    </source>
</evidence>
<accession>A0A256A2C1</accession>
<dbReference type="InterPro" id="IPR001387">
    <property type="entry name" value="Cro/C1-type_HTH"/>
</dbReference>
<keyword evidence="3" id="KW-1185">Reference proteome</keyword>
<dbReference type="EMBL" id="NOXX01000138">
    <property type="protein sequence ID" value="OYQ47908.1"/>
    <property type="molecule type" value="Genomic_DNA"/>
</dbReference>
<evidence type="ECO:0000313" key="3">
    <source>
        <dbReference type="Proteomes" id="UP000216035"/>
    </source>
</evidence>